<gene>
    <name evidence="1" type="ORF">A3844_08375</name>
</gene>
<name>A0ABX3EUP3_9BACL</name>
<reference evidence="1 2" key="1">
    <citation type="submission" date="2016-03" db="EMBL/GenBank/DDBJ databases">
        <authorList>
            <person name="Sant'Anna F.H."/>
            <person name="Ambrosini A."/>
            <person name="Souza R."/>
            <person name="Bach E."/>
            <person name="Fernandes G."/>
            <person name="Balsanelli E."/>
            <person name="Baura V.A."/>
            <person name="Souza E.M."/>
            <person name="Passaglia L."/>
        </authorList>
    </citation>
    <scope>NUCLEOTIDE SEQUENCE [LARGE SCALE GENOMIC DNA]</scope>
    <source>
        <strain evidence="1 2">P26E</strain>
    </source>
</reference>
<evidence type="ECO:0008006" key="3">
    <source>
        <dbReference type="Google" id="ProtNLM"/>
    </source>
</evidence>
<evidence type="ECO:0000313" key="1">
    <source>
        <dbReference type="EMBL" id="OKP88374.1"/>
    </source>
</evidence>
<protein>
    <recommendedName>
        <fullName evidence="3">Transposase</fullName>
    </recommendedName>
</protein>
<dbReference type="InterPro" id="IPR002514">
    <property type="entry name" value="Transposase_8"/>
</dbReference>
<evidence type="ECO:0000313" key="2">
    <source>
        <dbReference type="Proteomes" id="UP000186058"/>
    </source>
</evidence>
<organism evidence="1 2">
    <name type="scientific">Paenibacillus helianthi</name>
    <dbReference type="NCBI Taxonomy" id="1349432"/>
    <lineage>
        <taxon>Bacteria</taxon>
        <taxon>Bacillati</taxon>
        <taxon>Bacillota</taxon>
        <taxon>Bacilli</taxon>
        <taxon>Bacillales</taxon>
        <taxon>Paenibacillaceae</taxon>
        <taxon>Paenibacillus</taxon>
    </lineage>
</organism>
<dbReference type="Pfam" id="PF01527">
    <property type="entry name" value="HTH_Tnp_1"/>
    <property type="match status" value="1"/>
</dbReference>
<comment type="caution">
    <text evidence="1">The sequence shown here is derived from an EMBL/GenBank/DDBJ whole genome shotgun (WGS) entry which is preliminary data.</text>
</comment>
<sequence length="78" mass="8744">MLLGRCVVTYNSSIAGPSPLYTIIFTSSTEVVARKHGLSPKTLGNWVRQYQDEVDDLMVKKQNETKQIQQDAAQFQGL</sequence>
<proteinExistence type="predicted"/>
<accession>A0ABX3EUP3</accession>
<dbReference type="RefSeq" id="WP_074107159.1">
    <property type="nucleotide sequence ID" value="NZ_LVWI01000031.1"/>
</dbReference>
<dbReference type="Proteomes" id="UP000186058">
    <property type="component" value="Unassembled WGS sequence"/>
</dbReference>
<keyword evidence="2" id="KW-1185">Reference proteome</keyword>
<dbReference type="EMBL" id="LVWI01000031">
    <property type="protein sequence ID" value="OKP88374.1"/>
    <property type="molecule type" value="Genomic_DNA"/>
</dbReference>